<gene>
    <name evidence="6" type="ORF">METZ01_LOCUS306950</name>
</gene>
<dbReference type="InterPro" id="IPR032675">
    <property type="entry name" value="LRR_dom_sf"/>
</dbReference>
<evidence type="ECO:0000256" key="5">
    <source>
        <dbReference type="SAM" id="Phobius"/>
    </source>
</evidence>
<accession>A0A382MZ94</accession>
<dbReference type="PANTHER" id="PTHR46652:SF3">
    <property type="entry name" value="LEUCINE-RICH REPEAT-CONTAINING PROTEIN 9"/>
    <property type="match status" value="1"/>
</dbReference>
<evidence type="ECO:0000256" key="2">
    <source>
        <dbReference type="ARBA" id="ARBA00022737"/>
    </source>
</evidence>
<feature type="compositionally biased region" description="Pro residues" evidence="4">
    <location>
        <begin position="169"/>
        <end position="190"/>
    </location>
</feature>
<evidence type="ECO:0000256" key="1">
    <source>
        <dbReference type="ARBA" id="ARBA00022614"/>
    </source>
</evidence>
<name>A0A382MZ94_9ZZZZ</name>
<organism evidence="6">
    <name type="scientific">marine metagenome</name>
    <dbReference type="NCBI Taxonomy" id="408172"/>
    <lineage>
        <taxon>unclassified sequences</taxon>
        <taxon>metagenomes</taxon>
        <taxon>ecological metagenomes</taxon>
    </lineage>
</organism>
<dbReference type="Pfam" id="PF12799">
    <property type="entry name" value="LRR_4"/>
    <property type="match status" value="1"/>
</dbReference>
<feature type="region of interest" description="Disordered" evidence="4">
    <location>
        <begin position="1"/>
        <end position="70"/>
    </location>
</feature>
<dbReference type="InterPro" id="IPR001611">
    <property type="entry name" value="Leu-rich_rpt"/>
</dbReference>
<dbReference type="EMBL" id="UINC01096861">
    <property type="protein sequence ID" value="SVC54096.1"/>
    <property type="molecule type" value="Genomic_DNA"/>
</dbReference>
<dbReference type="PANTHER" id="PTHR46652">
    <property type="entry name" value="LEUCINE-RICH REPEAT AND IQ DOMAIN-CONTAINING PROTEIN 1-RELATED"/>
    <property type="match status" value="1"/>
</dbReference>
<dbReference type="Gene3D" id="3.80.10.10">
    <property type="entry name" value="Ribonuclease Inhibitor"/>
    <property type="match status" value="1"/>
</dbReference>
<dbReference type="InterPro" id="IPR025875">
    <property type="entry name" value="Leu-rich_rpt_4"/>
</dbReference>
<feature type="transmembrane region" description="Helical" evidence="5">
    <location>
        <begin position="110"/>
        <end position="134"/>
    </location>
</feature>
<feature type="compositionally biased region" description="Low complexity" evidence="4">
    <location>
        <begin position="56"/>
        <end position="68"/>
    </location>
</feature>
<keyword evidence="2" id="KW-0677">Repeat</keyword>
<feature type="region of interest" description="Disordered" evidence="4">
    <location>
        <begin position="164"/>
        <end position="207"/>
    </location>
</feature>
<protein>
    <recommendedName>
        <fullName evidence="7">Leucine-rich repeat domain-containing protein</fullName>
    </recommendedName>
</protein>
<sequence>LPQDPELIPEQMSPSDPMEPIHEKSVEPQQAAAYQVPQEMEPLQEEIALEDATSHQQPQQEAAQESAAVHLKERKLPIKSATGRKKLKRFKQTPGRMIQAAAVKPKKSKVLTYLLIALAACVIMTLGVTVHYLMNRIDELETQIAELVQENEDLRWRVSLERKRAENLNPPPQPPQPRPPPPRPAPPNPPGNNVQEPPSGPPATQKASATFALRVTKLTEDTFSLEIMRRPESKPNPDERINFQNLLGGSLGQILGKPSGPITPADLNRLEELDVSGTSISEINGLQRATGLRSLKLVNNQIGDLKPLGNLIALERLYLVGNPITDIQPLGNLTQLAGLTMGPAKIENHWPLAKLTNLRMAWLGNTQFQDLKPLQG</sequence>
<feature type="non-terminal residue" evidence="6">
    <location>
        <position position="1"/>
    </location>
</feature>
<proteinExistence type="predicted"/>
<keyword evidence="3" id="KW-0175">Coiled coil</keyword>
<evidence type="ECO:0008006" key="7">
    <source>
        <dbReference type="Google" id="ProtNLM"/>
    </source>
</evidence>
<dbReference type="AlphaFoldDB" id="A0A382MZ94"/>
<feature type="non-terminal residue" evidence="6">
    <location>
        <position position="376"/>
    </location>
</feature>
<reference evidence="6" key="1">
    <citation type="submission" date="2018-05" db="EMBL/GenBank/DDBJ databases">
        <authorList>
            <person name="Lanie J.A."/>
            <person name="Ng W.-L."/>
            <person name="Kazmierczak K.M."/>
            <person name="Andrzejewski T.M."/>
            <person name="Davidsen T.M."/>
            <person name="Wayne K.J."/>
            <person name="Tettelin H."/>
            <person name="Glass J.I."/>
            <person name="Rusch D."/>
            <person name="Podicherti R."/>
            <person name="Tsui H.-C.T."/>
            <person name="Winkler M.E."/>
        </authorList>
    </citation>
    <scope>NUCLEOTIDE SEQUENCE</scope>
</reference>
<evidence type="ECO:0000256" key="3">
    <source>
        <dbReference type="SAM" id="Coils"/>
    </source>
</evidence>
<evidence type="ECO:0000313" key="6">
    <source>
        <dbReference type="EMBL" id="SVC54096.1"/>
    </source>
</evidence>
<dbReference type="PROSITE" id="PS51450">
    <property type="entry name" value="LRR"/>
    <property type="match status" value="2"/>
</dbReference>
<keyword evidence="5" id="KW-0812">Transmembrane</keyword>
<keyword evidence="1" id="KW-0433">Leucine-rich repeat</keyword>
<evidence type="ECO:0000256" key="4">
    <source>
        <dbReference type="SAM" id="MobiDB-lite"/>
    </source>
</evidence>
<keyword evidence="5" id="KW-1133">Transmembrane helix</keyword>
<keyword evidence="5" id="KW-0472">Membrane</keyword>
<dbReference type="InterPro" id="IPR050836">
    <property type="entry name" value="SDS22/Internalin_LRR"/>
</dbReference>
<dbReference type="SUPFAM" id="SSF52075">
    <property type="entry name" value="Outer arm dynein light chain 1"/>
    <property type="match status" value="1"/>
</dbReference>
<feature type="coiled-coil region" evidence="3">
    <location>
        <begin position="130"/>
        <end position="157"/>
    </location>
</feature>